<sequence>MTLDGEVRWSLVSTFNGVDRWSSEGIQVGGVRSKWGVIGAWTDINRGDAQAPNGVDSEYGIMP</sequence>
<dbReference type="EMBL" id="VDEP01000339">
    <property type="protein sequence ID" value="KAA1100662.1"/>
    <property type="molecule type" value="Genomic_DNA"/>
</dbReference>
<proteinExistence type="predicted"/>
<protein>
    <submittedName>
        <fullName evidence="1">Uncharacterized protein</fullName>
    </submittedName>
</protein>
<reference evidence="1 2" key="1">
    <citation type="submission" date="2019-05" db="EMBL/GenBank/DDBJ databases">
        <title>Emergence of the Ug99 lineage of the wheat stem rust pathogen through somatic hybridization.</title>
        <authorList>
            <person name="Li F."/>
            <person name="Upadhyaya N.M."/>
            <person name="Sperschneider J."/>
            <person name="Matny O."/>
            <person name="Nguyen-Phuc H."/>
            <person name="Mago R."/>
            <person name="Raley C."/>
            <person name="Miller M.E."/>
            <person name="Silverstein K.A.T."/>
            <person name="Henningsen E."/>
            <person name="Hirsch C.D."/>
            <person name="Visser B."/>
            <person name="Pretorius Z.A."/>
            <person name="Steffenson B.J."/>
            <person name="Schwessinger B."/>
            <person name="Dodds P.N."/>
            <person name="Figueroa M."/>
        </authorList>
    </citation>
    <scope>NUCLEOTIDE SEQUENCE [LARGE SCALE GENOMIC DNA]</scope>
    <source>
        <strain evidence="1 2">Ug99</strain>
    </source>
</reference>
<dbReference type="AlphaFoldDB" id="A0A5B0PIP1"/>
<name>A0A5B0PIP1_PUCGR</name>
<evidence type="ECO:0000313" key="2">
    <source>
        <dbReference type="Proteomes" id="UP000325313"/>
    </source>
</evidence>
<evidence type="ECO:0000313" key="1">
    <source>
        <dbReference type="EMBL" id="KAA1100662.1"/>
    </source>
</evidence>
<comment type="caution">
    <text evidence="1">The sequence shown here is derived from an EMBL/GenBank/DDBJ whole genome shotgun (WGS) entry which is preliminary data.</text>
</comment>
<gene>
    <name evidence="1" type="ORF">PGTUg99_012550</name>
</gene>
<organism evidence="1 2">
    <name type="scientific">Puccinia graminis f. sp. tritici</name>
    <dbReference type="NCBI Taxonomy" id="56615"/>
    <lineage>
        <taxon>Eukaryota</taxon>
        <taxon>Fungi</taxon>
        <taxon>Dikarya</taxon>
        <taxon>Basidiomycota</taxon>
        <taxon>Pucciniomycotina</taxon>
        <taxon>Pucciniomycetes</taxon>
        <taxon>Pucciniales</taxon>
        <taxon>Pucciniaceae</taxon>
        <taxon>Puccinia</taxon>
    </lineage>
</organism>
<accession>A0A5B0PIP1</accession>
<dbReference type="Proteomes" id="UP000325313">
    <property type="component" value="Unassembled WGS sequence"/>
</dbReference>